<dbReference type="PROSITE" id="PS50885">
    <property type="entry name" value="HAMP"/>
    <property type="match status" value="1"/>
</dbReference>
<comment type="caution">
    <text evidence="16">The sequence shown here is derived from an EMBL/GenBank/DDBJ whole genome shotgun (WGS) entry which is preliminary data.</text>
</comment>
<dbReference type="SUPFAM" id="SSF55785">
    <property type="entry name" value="PYP-like sensor domain (PAS domain)"/>
    <property type="match status" value="1"/>
</dbReference>
<evidence type="ECO:0000256" key="1">
    <source>
        <dbReference type="ARBA" id="ARBA00004651"/>
    </source>
</evidence>
<dbReference type="InterPro" id="IPR000014">
    <property type="entry name" value="PAS"/>
</dbReference>
<evidence type="ECO:0000259" key="14">
    <source>
        <dbReference type="PROSITE" id="PS50125"/>
    </source>
</evidence>
<dbReference type="Gene3D" id="3.30.450.20">
    <property type="entry name" value="PAS domain"/>
    <property type="match status" value="3"/>
</dbReference>
<dbReference type="SUPFAM" id="SSF158472">
    <property type="entry name" value="HAMP domain-like"/>
    <property type="match status" value="1"/>
</dbReference>
<dbReference type="GO" id="GO:0005524">
    <property type="term" value="F:ATP binding"/>
    <property type="evidence" value="ECO:0007669"/>
    <property type="project" value="UniProtKB-KW"/>
</dbReference>
<evidence type="ECO:0000259" key="13">
    <source>
        <dbReference type="PROSITE" id="PS50112"/>
    </source>
</evidence>
<evidence type="ECO:0000256" key="3">
    <source>
        <dbReference type="ARBA" id="ARBA00022553"/>
    </source>
</evidence>
<dbReference type="PROSITE" id="PS50112">
    <property type="entry name" value="PAS"/>
    <property type="match status" value="1"/>
</dbReference>
<reference evidence="16 17" key="1">
    <citation type="journal article" date="2014" name="Int. J. Syst. Evol. Microbiol.">
        <title>Complete genome sequence of Corynebacterium casei LMG S-19264T (=DSM 44701T), isolated from a smear-ripened cheese.</title>
        <authorList>
            <consortium name="US DOE Joint Genome Institute (JGI-PGF)"/>
            <person name="Walter F."/>
            <person name="Albersmeier A."/>
            <person name="Kalinowski J."/>
            <person name="Ruckert C."/>
        </authorList>
    </citation>
    <scope>NUCLEOTIDE SEQUENCE [LARGE SCALE GENOMIC DNA]</scope>
    <source>
        <strain evidence="16 17">CGMCC 1.7286</strain>
    </source>
</reference>
<protein>
    <recommendedName>
        <fullName evidence="18">Adenylate cyclase</fullName>
    </recommendedName>
</protein>
<dbReference type="InterPro" id="IPR013656">
    <property type="entry name" value="PAS_4"/>
</dbReference>
<dbReference type="InterPro" id="IPR003660">
    <property type="entry name" value="HAMP_dom"/>
</dbReference>
<feature type="domain" description="Guanylate cyclase" evidence="14">
    <location>
        <begin position="527"/>
        <end position="657"/>
    </location>
</feature>
<dbReference type="GO" id="GO:0000160">
    <property type="term" value="P:phosphorelay signal transduction system"/>
    <property type="evidence" value="ECO:0007669"/>
    <property type="project" value="UniProtKB-KW"/>
</dbReference>
<evidence type="ECO:0000313" key="17">
    <source>
        <dbReference type="Proteomes" id="UP000599578"/>
    </source>
</evidence>
<evidence type="ECO:0000256" key="4">
    <source>
        <dbReference type="ARBA" id="ARBA00022679"/>
    </source>
</evidence>
<keyword evidence="17" id="KW-1185">Reference proteome</keyword>
<evidence type="ECO:0000256" key="7">
    <source>
        <dbReference type="ARBA" id="ARBA00022777"/>
    </source>
</evidence>
<dbReference type="InterPro" id="IPR029151">
    <property type="entry name" value="Sensor-like_sf"/>
</dbReference>
<keyword evidence="8" id="KW-0067">ATP-binding</keyword>
<dbReference type="Proteomes" id="UP000599578">
    <property type="component" value="Unassembled WGS sequence"/>
</dbReference>
<evidence type="ECO:0008006" key="18">
    <source>
        <dbReference type="Google" id="ProtNLM"/>
    </source>
</evidence>
<keyword evidence="4" id="KW-0808">Transferase</keyword>
<dbReference type="GO" id="GO:0004016">
    <property type="term" value="F:adenylate cyclase activity"/>
    <property type="evidence" value="ECO:0007669"/>
    <property type="project" value="UniProtKB-ARBA"/>
</dbReference>
<evidence type="ECO:0000256" key="5">
    <source>
        <dbReference type="ARBA" id="ARBA00022692"/>
    </source>
</evidence>
<keyword evidence="7" id="KW-0418">Kinase</keyword>
<keyword evidence="11 12" id="KW-0472">Membrane</keyword>
<evidence type="ECO:0000256" key="6">
    <source>
        <dbReference type="ARBA" id="ARBA00022741"/>
    </source>
</evidence>
<organism evidence="16 17">
    <name type="scientific">Marinobacterium nitratireducens</name>
    <dbReference type="NCBI Taxonomy" id="518897"/>
    <lineage>
        <taxon>Bacteria</taxon>
        <taxon>Pseudomonadati</taxon>
        <taxon>Pseudomonadota</taxon>
        <taxon>Gammaproteobacteria</taxon>
        <taxon>Oceanospirillales</taxon>
        <taxon>Oceanospirillaceae</taxon>
        <taxon>Marinobacterium</taxon>
    </lineage>
</organism>
<dbReference type="InterPro" id="IPR033479">
    <property type="entry name" value="dCache_1"/>
</dbReference>
<dbReference type="SMART" id="SM00304">
    <property type="entry name" value="HAMP"/>
    <property type="match status" value="1"/>
</dbReference>
<keyword evidence="3" id="KW-0597">Phosphoprotein</keyword>
<dbReference type="CDD" id="cd06225">
    <property type="entry name" value="HAMP"/>
    <property type="match status" value="1"/>
</dbReference>
<dbReference type="Gene3D" id="6.10.340.10">
    <property type="match status" value="1"/>
</dbReference>
<dbReference type="Pfam" id="PF02743">
    <property type="entry name" value="dCache_1"/>
    <property type="match status" value="1"/>
</dbReference>
<dbReference type="Gene3D" id="3.30.70.1230">
    <property type="entry name" value="Nucleotide cyclase"/>
    <property type="match status" value="1"/>
</dbReference>
<feature type="domain" description="PAS" evidence="13">
    <location>
        <begin position="370"/>
        <end position="428"/>
    </location>
</feature>
<dbReference type="Pfam" id="PF00672">
    <property type="entry name" value="HAMP"/>
    <property type="match status" value="1"/>
</dbReference>
<feature type="transmembrane region" description="Helical" evidence="12">
    <location>
        <begin position="289"/>
        <end position="307"/>
    </location>
</feature>
<dbReference type="SUPFAM" id="SSF55073">
    <property type="entry name" value="Nucleotide cyclase"/>
    <property type="match status" value="1"/>
</dbReference>
<keyword evidence="5 12" id="KW-0812">Transmembrane</keyword>
<dbReference type="GO" id="GO:0005886">
    <property type="term" value="C:plasma membrane"/>
    <property type="evidence" value="ECO:0007669"/>
    <property type="project" value="UniProtKB-SubCell"/>
</dbReference>
<evidence type="ECO:0000259" key="15">
    <source>
        <dbReference type="PROSITE" id="PS50885"/>
    </source>
</evidence>
<evidence type="ECO:0000313" key="16">
    <source>
        <dbReference type="EMBL" id="GGO76020.1"/>
    </source>
</evidence>
<dbReference type="InterPro" id="IPR050697">
    <property type="entry name" value="Adenylyl/Guanylyl_Cyclase_3/4"/>
</dbReference>
<dbReference type="PANTHER" id="PTHR43081:SF1">
    <property type="entry name" value="ADENYLATE CYCLASE, TERMINAL-DIFFERENTIATION SPECIFIC"/>
    <property type="match status" value="1"/>
</dbReference>
<sequence length="705" mass="76637">MIFRSLRGRLFLLFLLVVVPVLLLIVIINIEQRQQAADNVRDNALRLIQLTTSQYEHLIKGTRQLLTALAQLPWVRNQDADACSSLFGDLFKRYPYYTTLGVTNQEGYSFCSPLRATRPVNLADRPYIISAMQSRDFAIGDYAVGRRTGKASLHFGYPVFDPEGAVQGVVFAALDLKWLGELAAGLRLAPGTSFSIIDRNGVLLVRYPVSSQWSVGTSIVKSPLFEAAVALGGKGIVEAPDLSGVASLFAVESISGSTKAEGGAALYLAVGIPIDSAFAPVNYTFTRNLIVVTAISLFAVMAAWWFGKKAILQPVSVLLGATEQLQSGNFGARTGMQPMRGELAQLGGAFDHMAEQLERRELQLRHSLAEATQLKNLLDSVFSSIVSGVITTDTQGTVTLNNAAALRILGYADAEDLAGQNVADFRAPLGSLLLPHIYRVGHSGEPVIGLETSIEVPPRGVAHLRFNLSTLKGQQDTEGVAIVVDDVTEKRQVEAQRRLLEHMVSPVILAQLDPERLQLGGKRTEITALFADIHGFTQISEQLNPEDLVGLLNRYLAAMANAILVEEGTIDKFLGDAVMAWFNAPLSQPDHVMRAVRAALAIRDTIAELHEEISPLFRLSFGVGLHVGEAVLGLVGTQERMEYTAIGDDINIAKRIQEHTGAGQILISAALYDRVKDQISVNPVFSIQVKGKRKPLEVYELTGLK</sequence>
<dbReference type="Pfam" id="PF00211">
    <property type="entry name" value="Guanylate_cyc"/>
    <property type="match status" value="1"/>
</dbReference>
<evidence type="ECO:0000256" key="10">
    <source>
        <dbReference type="ARBA" id="ARBA00023012"/>
    </source>
</evidence>
<dbReference type="Pfam" id="PF08448">
    <property type="entry name" value="PAS_4"/>
    <property type="match status" value="1"/>
</dbReference>
<evidence type="ECO:0000256" key="2">
    <source>
        <dbReference type="ARBA" id="ARBA00022475"/>
    </source>
</evidence>
<keyword evidence="2" id="KW-1003">Cell membrane</keyword>
<dbReference type="CDD" id="cd00130">
    <property type="entry name" value="PAS"/>
    <property type="match status" value="1"/>
</dbReference>
<dbReference type="PANTHER" id="PTHR43081">
    <property type="entry name" value="ADENYLATE CYCLASE, TERMINAL-DIFFERENTIATION SPECIFIC-RELATED"/>
    <property type="match status" value="1"/>
</dbReference>
<dbReference type="InterPro" id="IPR001054">
    <property type="entry name" value="A/G_cyclase"/>
</dbReference>
<feature type="domain" description="HAMP" evidence="15">
    <location>
        <begin position="309"/>
        <end position="362"/>
    </location>
</feature>
<dbReference type="CDD" id="cd07302">
    <property type="entry name" value="CHD"/>
    <property type="match status" value="1"/>
</dbReference>
<dbReference type="InterPro" id="IPR035965">
    <property type="entry name" value="PAS-like_dom_sf"/>
</dbReference>
<dbReference type="RefSeq" id="WP_188857472.1">
    <property type="nucleotide sequence ID" value="NZ_BMLT01000001.1"/>
</dbReference>
<keyword evidence="10" id="KW-0902">Two-component regulatory system</keyword>
<dbReference type="SUPFAM" id="SSF103190">
    <property type="entry name" value="Sensory domain-like"/>
    <property type="match status" value="1"/>
</dbReference>
<dbReference type="SMART" id="SM00091">
    <property type="entry name" value="PAS"/>
    <property type="match status" value="1"/>
</dbReference>
<keyword evidence="6" id="KW-0547">Nucleotide-binding</keyword>
<dbReference type="CDD" id="cd12914">
    <property type="entry name" value="PDC1_DGC_like"/>
    <property type="match status" value="1"/>
</dbReference>
<dbReference type="GO" id="GO:0009190">
    <property type="term" value="P:cyclic nucleotide biosynthetic process"/>
    <property type="evidence" value="ECO:0007669"/>
    <property type="project" value="InterPro"/>
</dbReference>
<name>A0A918DP89_9GAMM</name>
<evidence type="ECO:0000256" key="12">
    <source>
        <dbReference type="SAM" id="Phobius"/>
    </source>
</evidence>
<proteinExistence type="predicted"/>
<dbReference type="GO" id="GO:0016301">
    <property type="term" value="F:kinase activity"/>
    <property type="evidence" value="ECO:0007669"/>
    <property type="project" value="UniProtKB-KW"/>
</dbReference>
<dbReference type="AlphaFoldDB" id="A0A918DP89"/>
<dbReference type="PROSITE" id="PS50125">
    <property type="entry name" value="GUANYLATE_CYCLASE_2"/>
    <property type="match status" value="1"/>
</dbReference>
<keyword evidence="9 12" id="KW-1133">Transmembrane helix</keyword>
<dbReference type="SMART" id="SM00044">
    <property type="entry name" value="CYCc"/>
    <property type="match status" value="1"/>
</dbReference>
<dbReference type="NCBIfam" id="TIGR00229">
    <property type="entry name" value="sensory_box"/>
    <property type="match status" value="1"/>
</dbReference>
<dbReference type="EMBL" id="BMLT01000001">
    <property type="protein sequence ID" value="GGO76020.1"/>
    <property type="molecule type" value="Genomic_DNA"/>
</dbReference>
<evidence type="ECO:0000256" key="11">
    <source>
        <dbReference type="ARBA" id="ARBA00023136"/>
    </source>
</evidence>
<dbReference type="InterPro" id="IPR029787">
    <property type="entry name" value="Nucleotide_cyclase"/>
</dbReference>
<evidence type="ECO:0000256" key="9">
    <source>
        <dbReference type="ARBA" id="ARBA00022989"/>
    </source>
</evidence>
<dbReference type="CDD" id="cd12915">
    <property type="entry name" value="PDC2_DGC_like"/>
    <property type="match status" value="1"/>
</dbReference>
<gene>
    <name evidence="16" type="ORF">GCM10011348_02240</name>
</gene>
<accession>A0A918DP89</accession>
<evidence type="ECO:0000256" key="8">
    <source>
        <dbReference type="ARBA" id="ARBA00022840"/>
    </source>
</evidence>
<comment type="subcellular location">
    <subcellularLocation>
        <location evidence="1">Cell membrane</location>
        <topology evidence="1">Multi-pass membrane protein</topology>
    </subcellularLocation>
</comment>